<proteinExistence type="predicted"/>
<dbReference type="CDD" id="cd17569">
    <property type="entry name" value="REC_HupR-like"/>
    <property type="match status" value="1"/>
</dbReference>
<comment type="caution">
    <text evidence="3">The sequence shown here is derived from an EMBL/GenBank/DDBJ whole genome shotgun (WGS) entry which is preliminary data.</text>
</comment>
<dbReference type="InterPro" id="IPR001789">
    <property type="entry name" value="Sig_transdc_resp-reg_receiver"/>
</dbReference>
<dbReference type="GO" id="GO:0006355">
    <property type="term" value="P:regulation of DNA-templated transcription"/>
    <property type="evidence" value="ECO:0007669"/>
    <property type="project" value="TreeGrafter"/>
</dbReference>
<gene>
    <name evidence="3" type="primary">hupR1_21</name>
    <name evidence="3" type="ORF">GALL_383580</name>
</gene>
<dbReference type="InterPro" id="IPR011006">
    <property type="entry name" value="CheY-like_superfamily"/>
</dbReference>
<protein>
    <submittedName>
        <fullName evidence="3">Hydrogenase transcriptional regulatory protein hupR1</fullName>
    </submittedName>
</protein>
<evidence type="ECO:0000256" key="1">
    <source>
        <dbReference type="ARBA" id="ARBA00023125"/>
    </source>
</evidence>
<dbReference type="SUPFAM" id="SSF52172">
    <property type="entry name" value="CheY-like"/>
    <property type="match status" value="1"/>
</dbReference>
<dbReference type="PANTHER" id="PTHR48111:SF9">
    <property type="entry name" value="TWO-COMPONENT RESPONSE REGULATOR RECEIVER PROTEIN"/>
    <property type="match status" value="1"/>
</dbReference>
<keyword evidence="1" id="KW-0238">DNA-binding</keyword>
<dbReference type="PROSITE" id="PS50110">
    <property type="entry name" value="RESPONSE_REGULATORY"/>
    <property type="match status" value="1"/>
</dbReference>
<accession>A0A1J5Q854</accession>
<dbReference type="GO" id="GO:0032993">
    <property type="term" value="C:protein-DNA complex"/>
    <property type="evidence" value="ECO:0007669"/>
    <property type="project" value="TreeGrafter"/>
</dbReference>
<dbReference type="GO" id="GO:0005829">
    <property type="term" value="C:cytosol"/>
    <property type="evidence" value="ECO:0007669"/>
    <property type="project" value="TreeGrafter"/>
</dbReference>
<dbReference type="SMART" id="SM00448">
    <property type="entry name" value="REC"/>
    <property type="match status" value="1"/>
</dbReference>
<dbReference type="PANTHER" id="PTHR48111">
    <property type="entry name" value="REGULATOR OF RPOS"/>
    <property type="match status" value="1"/>
</dbReference>
<dbReference type="GO" id="GO:0000156">
    <property type="term" value="F:phosphorelay response regulator activity"/>
    <property type="evidence" value="ECO:0007669"/>
    <property type="project" value="TreeGrafter"/>
</dbReference>
<evidence type="ECO:0000259" key="2">
    <source>
        <dbReference type="PROSITE" id="PS50110"/>
    </source>
</evidence>
<dbReference type="InterPro" id="IPR039420">
    <property type="entry name" value="WalR-like"/>
</dbReference>
<dbReference type="Gene3D" id="3.40.50.2300">
    <property type="match status" value="1"/>
</dbReference>
<name>A0A1J5Q854_9ZZZZ</name>
<dbReference type="EMBL" id="MLJW01001141">
    <property type="protein sequence ID" value="OIQ79897.1"/>
    <property type="molecule type" value="Genomic_DNA"/>
</dbReference>
<organism evidence="3">
    <name type="scientific">mine drainage metagenome</name>
    <dbReference type="NCBI Taxonomy" id="410659"/>
    <lineage>
        <taxon>unclassified sequences</taxon>
        <taxon>metagenomes</taxon>
        <taxon>ecological metagenomes</taxon>
    </lineage>
</organism>
<dbReference type="GO" id="GO:0000976">
    <property type="term" value="F:transcription cis-regulatory region binding"/>
    <property type="evidence" value="ECO:0007669"/>
    <property type="project" value="TreeGrafter"/>
</dbReference>
<dbReference type="Pfam" id="PF00072">
    <property type="entry name" value="Response_reg"/>
    <property type="match status" value="1"/>
</dbReference>
<sequence length="191" mass="21370">MARIMIVDDEENVLNALRRSLGAAAREAGAAHATVIETFASPVAALRRAREGVAFDLVISDYRMPEMDGVAFLKEFMNSQPNAVRFILSGYADLDGVIGAINEAKIHRFISKPWQDYLLWVDIKQALVHQEMQKENQRLADQIRHQQGVISGQELELRRLEAETPGITQVRRREDGAILLDDDDGEASFPA</sequence>
<reference evidence="3" key="1">
    <citation type="submission" date="2016-10" db="EMBL/GenBank/DDBJ databases">
        <title>Sequence of Gallionella enrichment culture.</title>
        <authorList>
            <person name="Poehlein A."/>
            <person name="Muehling M."/>
            <person name="Daniel R."/>
        </authorList>
    </citation>
    <scope>NUCLEOTIDE SEQUENCE</scope>
</reference>
<evidence type="ECO:0000313" key="3">
    <source>
        <dbReference type="EMBL" id="OIQ79897.1"/>
    </source>
</evidence>
<feature type="domain" description="Response regulatory" evidence="2">
    <location>
        <begin position="3"/>
        <end position="127"/>
    </location>
</feature>
<dbReference type="AlphaFoldDB" id="A0A1J5Q854"/>